<keyword evidence="2" id="KW-1133">Transmembrane helix</keyword>
<evidence type="ECO:0000313" key="3">
    <source>
        <dbReference type="EMBL" id="TEB11554.1"/>
    </source>
</evidence>
<evidence type="ECO:0000256" key="2">
    <source>
        <dbReference type="SAM" id="Phobius"/>
    </source>
</evidence>
<protein>
    <submittedName>
        <fullName evidence="3">Uncharacterized protein</fullName>
    </submittedName>
</protein>
<feature type="region of interest" description="Disordered" evidence="1">
    <location>
        <begin position="226"/>
        <end position="273"/>
    </location>
</feature>
<feature type="transmembrane region" description="Helical" evidence="2">
    <location>
        <begin position="6"/>
        <end position="22"/>
    </location>
</feature>
<reference evidence="3 4" key="1">
    <citation type="journal article" date="2018" name="Environ. Microbiol.">
        <title>Novel energy conservation strategies and behaviour of Pelotomaculum schinkii driving syntrophic propionate catabolism.</title>
        <authorList>
            <person name="Hidalgo-Ahumada C.A.P."/>
            <person name="Nobu M.K."/>
            <person name="Narihiro T."/>
            <person name="Tamaki H."/>
            <person name="Liu W.T."/>
            <person name="Kamagata Y."/>
            <person name="Stams A.J.M."/>
            <person name="Imachi H."/>
            <person name="Sousa D.Z."/>
        </authorList>
    </citation>
    <scope>NUCLEOTIDE SEQUENCE [LARGE SCALE GENOMIC DNA]</scope>
    <source>
        <strain evidence="3 4">MGP</strain>
    </source>
</reference>
<keyword evidence="2" id="KW-0812">Transmembrane</keyword>
<keyword evidence="4" id="KW-1185">Reference proteome</keyword>
<feature type="transmembrane region" description="Helical" evidence="2">
    <location>
        <begin position="31"/>
        <end position="51"/>
    </location>
</feature>
<evidence type="ECO:0000256" key="1">
    <source>
        <dbReference type="SAM" id="MobiDB-lite"/>
    </source>
</evidence>
<dbReference type="AlphaFoldDB" id="A0A4Y7RRB9"/>
<feature type="region of interest" description="Disordered" evidence="1">
    <location>
        <begin position="129"/>
        <end position="187"/>
    </location>
</feature>
<name>A0A4Y7RRB9_9FIRM</name>
<feature type="region of interest" description="Disordered" evidence="1">
    <location>
        <begin position="324"/>
        <end position="354"/>
    </location>
</feature>
<dbReference type="EMBL" id="QFFZ01000013">
    <property type="protein sequence ID" value="TEB11554.1"/>
    <property type="molecule type" value="Genomic_DNA"/>
</dbReference>
<keyword evidence="2" id="KW-0472">Membrane</keyword>
<sequence>MLGYLTMLLVISLILIAILNLVKEHIPLRPPIVYSTVGISFALGSVFPIAISNLTLVEVLVIYFGLITLIAIALSYNENRVYFNISPTPLKVADLEAKNLPEELVQDSFSSILAKEITALDACATLDNTGMPEEEPEAFPPQEMVSSAHGKDDPGLDVSTEYSHPTAEGSIEKENIPLEEELPLKSNVSMEDTSLIIEETPVKADLPESADEPTDKPVDVLTDELAEEPPDDLPYALPDEPEDDLPYALPDEPEDEPVDEPPDDLTDEPTDDIQDDLQDDLYDIDEKMPEEEMLYDINRDLPGAREEYPVQEVFSLAEKLPAGEKLPDQSGTAVVGAPPVWEEPAEDPIAPNRDNEKIGEDTMDSATAPVTVNDYISAGFKARTTGDLAGAVKNFITALMMSQEQQITAALSLEISAIYQELGQYFQAGMILRSVIKQKNIINDFTLRQKLQGQLIYLDTLCELLRITKMSNAPYSKIPNIIKIKANLETAEKLKEIT</sequence>
<proteinExistence type="predicted"/>
<comment type="caution">
    <text evidence="3">The sequence shown here is derived from an EMBL/GenBank/DDBJ whole genome shotgun (WGS) entry which is preliminary data.</text>
</comment>
<gene>
    <name evidence="3" type="ORF">Pmgp_01568</name>
</gene>
<accession>A0A4Y7RRB9</accession>
<dbReference type="Proteomes" id="UP000297597">
    <property type="component" value="Unassembled WGS sequence"/>
</dbReference>
<evidence type="ECO:0000313" key="4">
    <source>
        <dbReference type="Proteomes" id="UP000297597"/>
    </source>
</evidence>
<organism evidence="3 4">
    <name type="scientific">Pelotomaculum propionicicum</name>
    <dbReference type="NCBI Taxonomy" id="258475"/>
    <lineage>
        <taxon>Bacteria</taxon>
        <taxon>Bacillati</taxon>
        <taxon>Bacillota</taxon>
        <taxon>Clostridia</taxon>
        <taxon>Eubacteriales</taxon>
        <taxon>Desulfotomaculaceae</taxon>
        <taxon>Pelotomaculum</taxon>
    </lineage>
</organism>
<feature type="transmembrane region" description="Helical" evidence="2">
    <location>
        <begin position="57"/>
        <end position="76"/>
    </location>
</feature>
<feature type="compositionally biased region" description="Acidic residues" evidence="1">
    <location>
        <begin position="239"/>
        <end position="273"/>
    </location>
</feature>